<dbReference type="PANTHER" id="PTHR43420:SF12">
    <property type="entry name" value="N-ACETYLTRANSFERASE DOMAIN-CONTAINING PROTEIN"/>
    <property type="match status" value="1"/>
</dbReference>
<evidence type="ECO:0000256" key="2">
    <source>
        <dbReference type="ARBA" id="ARBA00023315"/>
    </source>
</evidence>
<dbReference type="RefSeq" id="WP_135250240.1">
    <property type="nucleotide sequence ID" value="NZ_SMLK01000004.1"/>
</dbReference>
<comment type="caution">
    <text evidence="4">The sequence shown here is derived from an EMBL/GenBank/DDBJ whole genome shotgun (WGS) entry which is preliminary data.</text>
</comment>
<sequence length="332" mass="36878">MTHRASDVQLRPFAGEPDFPRMAEVANASFAADGIAMVRTAGVMRADYAAMSSFDPVRSIVMAQIGDRLVGYARTWPFTTSEGFLVQPQVAFVHPDFRRRGVGTALLRCMEDHARQVAAAHPRATAWLHQAMVTEGERDRAHLLESSGYRVVRHFLEMERPTLEDIPDFALPPGFEARPVEPAHLRAIFDAHMEALRDHWGFAPPDPGDFEHWKAARTCQPHLWQVAWHAASNQVAGQVKPWIDAEQNATLGRRRGFTEFISVGKPWRRQGLARALVSRALHAQKAAGMDESALGVDGESAFNAARLYEACGFRIAKRNALYRKPVGPAPTA</sequence>
<dbReference type="Pfam" id="PF00583">
    <property type="entry name" value="Acetyltransf_1"/>
    <property type="match status" value="2"/>
</dbReference>
<feature type="domain" description="N-acetyltransferase" evidence="3">
    <location>
        <begin position="8"/>
        <end position="170"/>
    </location>
</feature>
<dbReference type="CDD" id="cd04301">
    <property type="entry name" value="NAT_SF"/>
    <property type="match status" value="1"/>
</dbReference>
<dbReference type="SUPFAM" id="SSF55729">
    <property type="entry name" value="Acyl-CoA N-acyltransferases (Nat)"/>
    <property type="match status" value="2"/>
</dbReference>
<dbReference type="OrthoDB" id="8843203at2"/>
<dbReference type="Gene3D" id="3.40.630.30">
    <property type="match status" value="1"/>
</dbReference>
<gene>
    <name evidence="4" type="ORF">EZ216_13170</name>
</gene>
<reference evidence="4 5" key="1">
    <citation type="submission" date="2019-03" db="EMBL/GenBank/DDBJ databases">
        <title>Ramlibacter sp. 18x22-1, whole genome shotgun sequence.</title>
        <authorList>
            <person name="Zhang X."/>
            <person name="Feng G."/>
            <person name="Zhu H."/>
        </authorList>
    </citation>
    <scope>NUCLEOTIDE SEQUENCE [LARGE SCALE GENOMIC DNA]</scope>
    <source>
        <strain evidence="4 5">18x22-1</strain>
    </source>
</reference>
<dbReference type="EMBL" id="SMLK01000004">
    <property type="protein sequence ID" value="TFZ00056.1"/>
    <property type="molecule type" value="Genomic_DNA"/>
</dbReference>
<dbReference type="InterPro" id="IPR000182">
    <property type="entry name" value="GNAT_dom"/>
</dbReference>
<dbReference type="PROSITE" id="PS51186">
    <property type="entry name" value="GNAT"/>
    <property type="match status" value="2"/>
</dbReference>
<dbReference type="GO" id="GO:0016747">
    <property type="term" value="F:acyltransferase activity, transferring groups other than amino-acyl groups"/>
    <property type="evidence" value="ECO:0007669"/>
    <property type="project" value="InterPro"/>
</dbReference>
<protein>
    <submittedName>
        <fullName evidence="4">GNAT family N-acetyltransferase</fullName>
    </submittedName>
</protein>
<evidence type="ECO:0000259" key="3">
    <source>
        <dbReference type="PROSITE" id="PS51186"/>
    </source>
</evidence>
<keyword evidence="1 4" id="KW-0808">Transferase</keyword>
<dbReference type="InterPro" id="IPR016181">
    <property type="entry name" value="Acyl_CoA_acyltransferase"/>
</dbReference>
<keyword evidence="2" id="KW-0012">Acyltransferase</keyword>
<organism evidence="4 5">
    <name type="scientific">Ramlibacter humi</name>
    <dbReference type="NCBI Taxonomy" id="2530451"/>
    <lineage>
        <taxon>Bacteria</taxon>
        <taxon>Pseudomonadati</taxon>
        <taxon>Pseudomonadota</taxon>
        <taxon>Betaproteobacteria</taxon>
        <taxon>Burkholderiales</taxon>
        <taxon>Comamonadaceae</taxon>
        <taxon>Ramlibacter</taxon>
    </lineage>
</organism>
<dbReference type="AlphaFoldDB" id="A0A4Z0BL61"/>
<proteinExistence type="predicted"/>
<feature type="domain" description="N-acetyltransferase" evidence="3">
    <location>
        <begin position="175"/>
        <end position="332"/>
    </location>
</feature>
<dbReference type="Proteomes" id="UP000297839">
    <property type="component" value="Unassembled WGS sequence"/>
</dbReference>
<dbReference type="InterPro" id="IPR050680">
    <property type="entry name" value="YpeA/RimI_acetyltransf"/>
</dbReference>
<dbReference type="PANTHER" id="PTHR43420">
    <property type="entry name" value="ACETYLTRANSFERASE"/>
    <property type="match status" value="1"/>
</dbReference>
<evidence type="ECO:0000256" key="1">
    <source>
        <dbReference type="ARBA" id="ARBA00022679"/>
    </source>
</evidence>
<evidence type="ECO:0000313" key="4">
    <source>
        <dbReference type="EMBL" id="TFZ00056.1"/>
    </source>
</evidence>
<keyword evidence="5" id="KW-1185">Reference proteome</keyword>
<evidence type="ECO:0000313" key="5">
    <source>
        <dbReference type="Proteomes" id="UP000297839"/>
    </source>
</evidence>
<accession>A0A4Z0BL61</accession>
<name>A0A4Z0BL61_9BURK</name>